<evidence type="ECO:0000256" key="14">
    <source>
        <dbReference type="ARBA" id="ARBA00031463"/>
    </source>
</evidence>
<keyword evidence="9" id="KW-0408">Iron</keyword>
<dbReference type="Gene3D" id="3.40.50.1980">
    <property type="entry name" value="Nitrogenase molybdenum iron protein domain"/>
    <property type="match status" value="2"/>
</dbReference>
<dbReference type="PROSITE" id="PS51257">
    <property type="entry name" value="PROKAR_LIPOPROTEIN"/>
    <property type="match status" value="1"/>
</dbReference>
<dbReference type="PROSITE" id="PS50983">
    <property type="entry name" value="FE_B12_PBP"/>
    <property type="match status" value="1"/>
</dbReference>
<keyword evidence="19" id="KW-1185">Reference proteome</keyword>
<evidence type="ECO:0000256" key="5">
    <source>
        <dbReference type="ARBA" id="ARBA00022475"/>
    </source>
</evidence>
<gene>
    <name evidence="18" type="ORF">SAMN05421736_10860</name>
</gene>
<reference evidence="19" key="1">
    <citation type="submission" date="2016-10" db="EMBL/GenBank/DDBJ databases">
        <authorList>
            <person name="Varghese N."/>
            <person name="Submissions S."/>
        </authorList>
    </citation>
    <scope>NUCLEOTIDE SEQUENCE [LARGE SCALE GENOMIC DNA]</scope>
    <source>
        <strain evidence="19">SP</strain>
    </source>
</reference>
<dbReference type="GO" id="GO:0020037">
    <property type="term" value="F:heme binding"/>
    <property type="evidence" value="ECO:0007669"/>
    <property type="project" value="InterPro"/>
</dbReference>
<dbReference type="STRING" id="1503961.SAMN05421736_10860"/>
<evidence type="ECO:0000259" key="17">
    <source>
        <dbReference type="PROSITE" id="PS50983"/>
    </source>
</evidence>
<keyword evidence="11" id="KW-0564">Palmitate</keyword>
<keyword evidence="12" id="KW-0449">Lipoprotein</keyword>
<evidence type="ECO:0000256" key="4">
    <source>
        <dbReference type="ARBA" id="ARBA00022448"/>
    </source>
</evidence>
<dbReference type="AlphaFoldDB" id="A0A1H3REP8"/>
<feature type="signal peptide" evidence="16">
    <location>
        <begin position="1"/>
        <end position="27"/>
    </location>
</feature>
<feature type="compositionally biased region" description="Low complexity" evidence="15">
    <location>
        <begin position="28"/>
        <end position="46"/>
    </location>
</feature>
<keyword evidence="6" id="KW-0349">Heme</keyword>
<protein>
    <recommendedName>
        <fullName evidence="3">High-affinity heme uptake system protein IsdE</fullName>
    </recommendedName>
    <alternativeName>
        <fullName evidence="14">Iron-regulated surface determinant protein E</fullName>
    </alternativeName>
    <alternativeName>
        <fullName evidence="13">Staphylococcal iron-regulated protein F</fullName>
    </alternativeName>
</protein>
<dbReference type="PANTHER" id="PTHR30535">
    <property type="entry name" value="VITAMIN B12-BINDING PROTEIN"/>
    <property type="match status" value="1"/>
</dbReference>
<keyword evidence="8 16" id="KW-0732">Signal</keyword>
<sequence length="318" mass="34692">MKKRCAHIFTAGMFLLLLLVSSGCTSAEGSSGSEDSAAGSEASAAGETEKEQSPPEAEEEQEYRIVSTSVAVAEMTDALEIDLIGIPKSYKELPERYDGVTVVGNAKTPDMELLKSMDPTEVLSVTSLEYDLTPVFEGAGIAAHFLDLQSLEGMKHEIDRLGKKYQREDQAAALIASFDDKVAEVQQVAAGKQSPTVLILLGVPGSYLVATENSYIGNLVKIAGGKNIVEGEEVEFLASNTEYLQQANPEVILRAAHGMPEEVVEMFDDEFRENDIWKHFDAVKNDRVYDLEELLFPTTGTIRVADALDALMEMLYPQ</sequence>
<dbReference type="NCBIfam" id="TIGR03659">
    <property type="entry name" value="IsdE"/>
    <property type="match status" value="1"/>
</dbReference>
<dbReference type="InterPro" id="IPR050902">
    <property type="entry name" value="ABC_Transporter_SBP"/>
</dbReference>
<evidence type="ECO:0000256" key="3">
    <source>
        <dbReference type="ARBA" id="ARBA00015862"/>
    </source>
</evidence>
<dbReference type="GO" id="GO:0046872">
    <property type="term" value="F:metal ion binding"/>
    <property type="evidence" value="ECO:0007669"/>
    <property type="project" value="UniProtKB-KW"/>
</dbReference>
<dbReference type="Pfam" id="PF01497">
    <property type="entry name" value="Peripla_BP_2"/>
    <property type="match status" value="1"/>
</dbReference>
<evidence type="ECO:0000256" key="6">
    <source>
        <dbReference type="ARBA" id="ARBA00022617"/>
    </source>
</evidence>
<name>A0A1H3REP8_9BACI</name>
<evidence type="ECO:0000256" key="11">
    <source>
        <dbReference type="ARBA" id="ARBA00023139"/>
    </source>
</evidence>
<accession>A0A1H3REP8</accession>
<feature type="chain" id="PRO_5011513201" description="High-affinity heme uptake system protein IsdE" evidence="16">
    <location>
        <begin position="28"/>
        <end position="318"/>
    </location>
</feature>
<evidence type="ECO:0000256" key="16">
    <source>
        <dbReference type="SAM" id="SignalP"/>
    </source>
</evidence>
<evidence type="ECO:0000256" key="9">
    <source>
        <dbReference type="ARBA" id="ARBA00023004"/>
    </source>
</evidence>
<feature type="region of interest" description="Disordered" evidence="15">
    <location>
        <begin position="28"/>
        <end position="63"/>
    </location>
</feature>
<dbReference type="GO" id="GO:0071281">
    <property type="term" value="P:cellular response to iron ion"/>
    <property type="evidence" value="ECO:0007669"/>
    <property type="project" value="TreeGrafter"/>
</dbReference>
<evidence type="ECO:0000256" key="8">
    <source>
        <dbReference type="ARBA" id="ARBA00022729"/>
    </source>
</evidence>
<comment type="similarity">
    <text evidence="2">Belongs to the bacterial solute-binding protein 8 family.</text>
</comment>
<evidence type="ECO:0000313" key="18">
    <source>
        <dbReference type="EMBL" id="SDZ23805.1"/>
    </source>
</evidence>
<dbReference type="InterPro" id="IPR002491">
    <property type="entry name" value="ABC_transptr_periplasmic_BD"/>
</dbReference>
<keyword evidence="7" id="KW-0479">Metal-binding</keyword>
<evidence type="ECO:0000313" key="19">
    <source>
        <dbReference type="Proteomes" id="UP000198935"/>
    </source>
</evidence>
<dbReference type="GO" id="GO:0016020">
    <property type="term" value="C:membrane"/>
    <property type="evidence" value="ECO:0007669"/>
    <property type="project" value="InterPro"/>
</dbReference>
<dbReference type="InterPro" id="IPR019957">
    <property type="entry name" value="ABC_transptr_haem-bd_IsdE"/>
</dbReference>
<evidence type="ECO:0000256" key="10">
    <source>
        <dbReference type="ARBA" id="ARBA00023136"/>
    </source>
</evidence>
<keyword evidence="10" id="KW-0472">Membrane</keyword>
<comment type="cofactor">
    <cofactor evidence="1">
        <name>heme b</name>
        <dbReference type="ChEBI" id="CHEBI:60344"/>
    </cofactor>
</comment>
<evidence type="ECO:0000256" key="7">
    <source>
        <dbReference type="ARBA" id="ARBA00022723"/>
    </source>
</evidence>
<organism evidence="18 19">
    <name type="scientific">Evansella caseinilytica</name>
    <dbReference type="NCBI Taxonomy" id="1503961"/>
    <lineage>
        <taxon>Bacteria</taxon>
        <taxon>Bacillati</taxon>
        <taxon>Bacillota</taxon>
        <taxon>Bacilli</taxon>
        <taxon>Bacillales</taxon>
        <taxon>Bacillaceae</taxon>
        <taxon>Evansella</taxon>
    </lineage>
</organism>
<evidence type="ECO:0000256" key="12">
    <source>
        <dbReference type="ARBA" id="ARBA00023288"/>
    </source>
</evidence>
<evidence type="ECO:0000256" key="13">
    <source>
        <dbReference type="ARBA" id="ARBA00031148"/>
    </source>
</evidence>
<evidence type="ECO:0000256" key="1">
    <source>
        <dbReference type="ARBA" id="ARBA00001970"/>
    </source>
</evidence>
<evidence type="ECO:0000256" key="2">
    <source>
        <dbReference type="ARBA" id="ARBA00008814"/>
    </source>
</evidence>
<dbReference type="PANTHER" id="PTHR30535:SF36">
    <property type="entry name" value="HIGH-AFFINITY HEME UPTAKE SYSTEM PROTEIN ISDE"/>
    <property type="match status" value="1"/>
</dbReference>
<dbReference type="GO" id="GO:0015886">
    <property type="term" value="P:heme transport"/>
    <property type="evidence" value="ECO:0007669"/>
    <property type="project" value="InterPro"/>
</dbReference>
<dbReference type="Proteomes" id="UP000198935">
    <property type="component" value="Unassembled WGS sequence"/>
</dbReference>
<proteinExistence type="inferred from homology"/>
<evidence type="ECO:0000256" key="15">
    <source>
        <dbReference type="SAM" id="MobiDB-lite"/>
    </source>
</evidence>
<keyword evidence="5" id="KW-1003">Cell membrane</keyword>
<dbReference type="SUPFAM" id="SSF53807">
    <property type="entry name" value="Helical backbone' metal receptor"/>
    <property type="match status" value="1"/>
</dbReference>
<keyword evidence="4" id="KW-0813">Transport</keyword>
<dbReference type="EMBL" id="FNPI01000008">
    <property type="protein sequence ID" value="SDZ23805.1"/>
    <property type="molecule type" value="Genomic_DNA"/>
</dbReference>
<feature type="domain" description="Fe/B12 periplasmic-binding" evidence="17">
    <location>
        <begin position="64"/>
        <end position="318"/>
    </location>
</feature>